<evidence type="ECO:0000256" key="5">
    <source>
        <dbReference type="ARBA" id="ARBA00022917"/>
    </source>
</evidence>
<organism evidence="9 10">
    <name type="scientific">Vanilla planifolia</name>
    <name type="common">Vanilla</name>
    <dbReference type="NCBI Taxonomy" id="51239"/>
    <lineage>
        <taxon>Eukaryota</taxon>
        <taxon>Viridiplantae</taxon>
        <taxon>Streptophyta</taxon>
        <taxon>Embryophyta</taxon>
        <taxon>Tracheophyta</taxon>
        <taxon>Spermatophyta</taxon>
        <taxon>Magnoliopsida</taxon>
        <taxon>Liliopsida</taxon>
        <taxon>Asparagales</taxon>
        <taxon>Orchidaceae</taxon>
        <taxon>Vanilloideae</taxon>
        <taxon>Vanilleae</taxon>
        <taxon>Vanilla</taxon>
    </lineage>
</organism>
<dbReference type="OrthoDB" id="511222at2759"/>
<dbReference type="InterPro" id="IPR002303">
    <property type="entry name" value="Valyl-tRNA_ligase"/>
</dbReference>
<proteinExistence type="predicted"/>
<dbReference type="InterPro" id="IPR001412">
    <property type="entry name" value="aa-tRNA-synth_I_CS"/>
</dbReference>
<keyword evidence="4" id="KW-0067">ATP-binding</keyword>
<keyword evidence="5" id="KW-0648">Protein biosynthesis</keyword>
<keyword evidence="3" id="KW-0547">Nucleotide-binding</keyword>
<evidence type="ECO:0000259" key="8">
    <source>
        <dbReference type="Pfam" id="PF00133"/>
    </source>
</evidence>
<dbReference type="GO" id="GO:0005524">
    <property type="term" value="F:ATP binding"/>
    <property type="evidence" value="ECO:0007669"/>
    <property type="project" value="UniProtKB-KW"/>
</dbReference>
<dbReference type="PROSITE" id="PS00178">
    <property type="entry name" value="AA_TRNA_LIGASE_I"/>
    <property type="match status" value="1"/>
</dbReference>
<dbReference type="GO" id="GO:0005829">
    <property type="term" value="C:cytosol"/>
    <property type="evidence" value="ECO:0007669"/>
    <property type="project" value="TreeGrafter"/>
</dbReference>
<name>A0A835S288_VANPL</name>
<evidence type="ECO:0000256" key="1">
    <source>
        <dbReference type="ARBA" id="ARBA00013169"/>
    </source>
</evidence>
<dbReference type="InterPro" id="IPR002300">
    <property type="entry name" value="aa-tRNA-synth_Ia"/>
</dbReference>
<reference evidence="9 10" key="1">
    <citation type="journal article" date="2020" name="Nat. Food">
        <title>A phased Vanilla planifolia genome enables genetic improvement of flavour and production.</title>
        <authorList>
            <person name="Hasing T."/>
            <person name="Tang H."/>
            <person name="Brym M."/>
            <person name="Khazi F."/>
            <person name="Huang T."/>
            <person name="Chambers A.H."/>
        </authorList>
    </citation>
    <scope>NUCLEOTIDE SEQUENCE [LARGE SCALE GENOMIC DNA]</scope>
    <source>
        <tissue evidence="9">Leaf</tissue>
    </source>
</reference>
<evidence type="ECO:0000256" key="2">
    <source>
        <dbReference type="ARBA" id="ARBA00022598"/>
    </source>
</evidence>
<dbReference type="InterPro" id="IPR014729">
    <property type="entry name" value="Rossmann-like_a/b/a_fold"/>
</dbReference>
<keyword evidence="6" id="KW-0030">Aminoacyl-tRNA synthetase</keyword>
<dbReference type="GO" id="GO:0006438">
    <property type="term" value="P:valyl-tRNA aminoacylation"/>
    <property type="evidence" value="ECO:0007669"/>
    <property type="project" value="InterPro"/>
</dbReference>
<keyword evidence="2" id="KW-0436">Ligase</keyword>
<dbReference type="EC" id="6.1.1.9" evidence="1"/>
<evidence type="ECO:0000313" key="9">
    <source>
        <dbReference type="EMBL" id="KAG0496173.1"/>
    </source>
</evidence>
<gene>
    <name evidence="9" type="ORF">HPP92_000864</name>
</gene>
<dbReference type="Pfam" id="PF00133">
    <property type="entry name" value="tRNA-synt_1"/>
    <property type="match status" value="1"/>
</dbReference>
<evidence type="ECO:0000256" key="7">
    <source>
        <dbReference type="ARBA" id="ARBA00029936"/>
    </source>
</evidence>
<evidence type="ECO:0000256" key="3">
    <source>
        <dbReference type="ARBA" id="ARBA00022741"/>
    </source>
</evidence>
<dbReference type="GO" id="GO:0009791">
    <property type="term" value="P:post-embryonic development"/>
    <property type="evidence" value="ECO:0007669"/>
    <property type="project" value="UniProtKB-ARBA"/>
</dbReference>
<keyword evidence="10" id="KW-1185">Reference proteome</keyword>
<evidence type="ECO:0000313" key="10">
    <source>
        <dbReference type="Proteomes" id="UP000636800"/>
    </source>
</evidence>
<dbReference type="AlphaFoldDB" id="A0A835S288"/>
<feature type="domain" description="Aminoacyl-tRNA synthetase class Ia" evidence="8">
    <location>
        <begin position="40"/>
        <end position="117"/>
    </location>
</feature>
<dbReference type="GO" id="GO:0004832">
    <property type="term" value="F:valine-tRNA ligase activity"/>
    <property type="evidence" value="ECO:0007669"/>
    <property type="project" value="UniProtKB-EC"/>
</dbReference>
<dbReference type="Proteomes" id="UP000636800">
    <property type="component" value="Chromosome 1"/>
</dbReference>
<protein>
    <recommendedName>
        <fullName evidence="1">valine--tRNA ligase</fullName>
        <ecNumber evidence="1">6.1.1.9</ecNumber>
    </recommendedName>
    <alternativeName>
        <fullName evidence="7">Valyl-tRNA synthetase</fullName>
    </alternativeName>
</protein>
<dbReference type="SUPFAM" id="SSF52374">
    <property type="entry name" value="Nucleotidylyl transferase"/>
    <property type="match status" value="1"/>
</dbReference>
<dbReference type="GO" id="GO:0048608">
    <property type="term" value="P:reproductive structure development"/>
    <property type="evidence" value="ECO:0007669"/>
    <property type="project" value="UniProtKB-ARBA"/>
</dbReference>
<comment type="caution">
    <text evidence="9">The sequence shown here is derived from an EMBL/GenBank/DDBJ whole genome shotgun (WGS) entry which is preliminary data.</text>
</comment>
<dbReference type="PANTHER" id="PTHR11946:SF93">
    <property type="entry name" value="VALINE--TRNA LIGASE, CHLOROPLASTIC_MITOCHONDRIAL 2"/>
    <property type="match status" value="1"/>
</dbReference>
<dbReference type="Gene3D" id="3.40.50.620">
    <property type="entry name" value="HUPs"/>
    <property type="match status" value="1"/>
</dbReference>
<dbReference type="EMBL" id="JADCNL010000001">
    <property type="protein sequence ID" value="KAG0496173.1"/>
    <property type="molecule type" value="Genomic_DNA"/>
</dbReference>
<evidence type="ECO:0000256" key="4">
    <source>
        <dbReference type="ARBA" id="ARBA00022840"/>
    </source>
</evidence>
<evidence type="ECO:0000256" key="6">
    <source>
        <dbReference type="ARBA" id="ARBA00023146"/>
    </source>
</evidence>
<dbReference type="PANTHER" id="PTHR11946">
    <property type="entry name" value="VALYL-TRNA SYNTHETASES"/>
    <property type="match status" value="1"/>
</dbReference>
<accession>A0A835S288</accession>
<sequence>MDLGVQTGSAGLASVLDLVCGLVGHTRRQGVGARSVGWGHWWESQGLFKPNFDRGIDPFVVPMPPPNVTGSLHMGHAMFVTLEDIMIRYFRMKGRPTLWLPGTDHAGIATQLVVEKNACI</sequence>